<feature type="compositionally biased region" description="Basic and acidic residues" evidence="1">
    <location>
        <begin position="137"/>
        <end position="147"/>
    </location>
</feature>
<evidence type="ECO:0000313" key="2">
    <source>
        <dbReference type="EMBL" id="KAB0385189.1"/>
    </source>
</evidence>
<dbReference type="AlphaFoldDB" id="A0A5J5N0I3"/>
<gene>
    <name evidence="2" type="ORF">FD755_000145</name>
</gene>
<accession>A0A5J5N0I3</accession>
<feature type="non-terminal residue" evidence="2">
    <location>
        <position position="1"/>
    </location>
</feature>
<dbReference type="InterPro" id="IPR053089">
    <property type="entry name" value="Rho_GEF18"/>
</dbReference>
<feature type="region of interest" description="Disordered" evidence="1">
    <location>
        <begin position="1"/>
        <end position="20"/>
    </location>
</feature>
<evidence type="ECO:0000313" key="3">
    <source>
        <dbReference type="Proteomes" id="UP000326062"/>
    </source>
</evidence>
<comment type="caution">
    <text evidence="2">The sequence shown here is derived from an EMBL/GenBank/DDBJ whole genome shotgun (WGS) entry which is preliminary data.</text>
</comment>
<proteinExistence type="predicted"/>
<feature type="compositionally biased region" description="Basic and acidic residues" evidence="1">
    <location>
        <begin position="75"/>
        <end position="90"/>
    </location>
</feature>
<dbReference type="Proteomes" id="UP000326062">
    <property type="component" value="Chromosome 1"/>
</dbReference>
<dbReference type="EMBL" id="VCEB01000001">
    <property type="protein sequence ID" value="KAB0385189.1"/>
    <property type="molecule type" value="Genomic_DNA"/>
</dbReference>
<reference evidence="2 3" key="1">
    <citation type="submission" date="2019-06" db="EMBL/GenBank/DDBJ databases">
        <title>Discovery of a novel chromosome fission-fusion reversal in muntjac.</title>
        <authorList>
            <person name="Mudd A.B."/>
            <person name="Bredeson J.V."/>
            <person name="Baum R."/>
            <person name="Hockemeyer D."/>
            <person name="Rokhsar D.S."/>
        </authorList>
    </citation>
    <scope>NUCLEOTIDE SEQUENCE [LARGE SCALE GENOMIC DNA]</scope>
    <source>
        <strain evidence="2">UCam_UCB_Mr</strain>
        <tissue evidence="2">Fibroblast cell line</tissue>
    </source>
</reference>
<sequence>EDGIPGLLGGSESSEDLSLDLGALQGSEYLQDLGLEVLSHSQPGGARGSGPPSEEARGETPLSRAAGSQGLARRRSWERSRSCSESRQRLSIESSAMNEGPCLPRTLASLALNLPGEGLQAWTQGCLPGGGTPAEQPSKECDSPEKRVRSRSVPVSFDEISSLEIFPALEVPPPAVQGLDPPVLECMEKDHVEPNHVLIVQQVLEELRQYHGARQRARLSVCPGGAASNLTWFEFLSECLPQEWCRDGAGRRGEESAKSRLPLGSRSPQLFSRCGPVASSPHSMWDLAAPGIEPVSLALASRFLFITPPGKPGECVLSE</sequence>
<feature type="region of interest" description="Disordered" evidence="1">
    <location>
        <begin position="126"/>
        <end position="147"/>
    </location>
</feature>
<organism evidence="2 3">
    <name type="scientific">Muntiacus reevesi</name>
    <name type="common">Reeves' muntjac</name>
    <name type="synonym">Cervus reevesi</name>
    <dbReference type="NCBI Taxonomy" id="9886"/>
    <lineage>
        <taxon>Eukaryota</taxon>
        <taxon>Metazoa</taxon>
        <taxon>Chordata</taxon>
        <taxon>Craniata</taxon>
        <taxon>Vertebrata</taxon>
        <taxon>Euteleostomi</taxon>
        <taxon>Mammalia</taxon>
        <taxon>Eutheria</taxon>
        <taxon>Laurasiatheria</taxon>
        <taxon>Artiodactyla</taxon>
        <taxon>Ruminantia</taxon>
        <taxon>Pecora</taxon>
        <taxon>Cervidae</taxon>
        <taxon>Muntiacinae</taxon>
        <taxon>Muntiacus</taxon>
    </lineage>
</organism>
<evidence type="ECO:0000256" key="1">
    <source>
        <dbReference type="SAM" id="MobiDB-lite"/>
    </source>
</evidence>
<dbReference type="PANTHER" id="PTHR47440">
    <property type="entry name" value="RIKEN CDNA A430078G23 GENE"/>
    <property type="match status" value="1"/>
</dbReference>
<name>A0A5J5N0I3_MUNRE</name>
<protein>
    <submittedName>
        <fullName evidence="2">Uncharacterized protein</fullName>
    </submittedName>
</protein>
<dbReference type="PANTHER" id="PTHR47440:SF1">
    <property type="entry name" value="RHO_RAC GUANINE NUCLEOTIDE EXCHANGE FACTOR 18"/>
    <property type="match status" value="1"/>
</dbReference>
<feature type="region of interest" description="Disordered" evidence="1">
    <location>
        <begin position="37"/>
        <end position="92"/>
    </location>
</feature>
<keyword evidence="3" id="KW-1185">Reference proteome</keyword>